<protein>
    <recommendedName>
        <fullName evidence="1">Helitron helicase-like domain-containing protein</fullName>
    </recommendedName>
</protein>
<dbReference type="PANTHER" id="PTHR45786">
    <property type="entry name" value="DNA BINDING PROTEIN-LIKE"/>
    <property type="match status" value="1"/>
</dbReference>
<evidence type="ECO:0000313" key="2">
    <source>
        <dbReference type="EMBL" id="KAJ0218482.1"/>
    </source>
</evidence>
<proteinExistence type="predicted"/>
<dbReference type="InterPro" id="IPR025476">
    <property type="entry name" value="Helitron_helicase-like"/>
</dbReference>
<reference evidence="2 3" key="1">
    <citation type="journal article" date="2017" name="Nat. Commun.">
        <title>Genome assembly with in vitro proximity ligation data and whole-genome triplication in lettuce.</title>
        <authorList>
            <person name="Reyes-Chin-Wo S."/>
            <person name="Wang Z."/>
            <person name="Yang X."/>
            <person name="Kozik A."/>
            <person name="Arikit S."/>
            <person name="Song C."/>
            <person name="Xia L."/>
            <person name="Froenicke L."/>
            <person name="Lavelle D.O."/>
            <person name="Truco M.J."/>
            <person name="Xia R."/>
            <person name="Zhu S."/>
            <person name="Xu C."/>
            <person name="Xu H."/>
            <person name="Xu X."/>
            <person name="Cox K."/>
            <person name="Korf I."/>
            <person name="Meyers B.C."/>
            <person name="Michelmore R.W."/>
        </authorList>
    </citation>
    <scope>NUCLEOTIDE SEQUENCE [LARGE SCALE GENOMIC DNA]</scope>
    <source>
        <strain evidence="3">cv. Salinas</strain>
        <tissue evidence="2">Seedlings</tissue>
    </source>
</reference>
<dbReference type="Proteomes" id="UP000235145">
    <property type="component" value="Unassembled WGS sequence"/>
</dbReference>
<dbReference type="AlphaFoldDB" id="A0A9R1W2C1"/>
<dbReference type="PANTHER" id="PTHR45786:SF66">
    <property type="entry name" value="HOOK MOTIF PROTEIN, PUTATIVE-RELATED"/>
    <property type="match status" value="1"/>
</dbReference>
<dbReference type="EMBL" id="NBSK02000003">
    <property type="protein sequence ID" value="KAJ0218482.1"/>
    <property type="molecule type" value="Genomic_DNA"/>
</dbReference>
<accession>A0A9R1W2C1</accession>
<organism evidence="2 3">
    <name type="scientific">Lactuca sativa</name>
    <name type="common">Garden lettuce</name>
    <dbReference type="NCBI Taxonomy" id="4236"/>
    <lineage>
        <taxon>Eukaryota</taxon>
        <taxon>Viridiplantae</taxon>
        <taxon>Streptophyta</taxon>
        <taxon>Embryophyta</taxon>
        <taxon>Tracheophyta</taxon>
        <taxon>Spermatophyta</taxon>
        <taxon>Magnoliopsida</taxon>
        <taxon>eudicotyledons</taxon>
        <taxon>Gunneridae</taxon>
        <taxon>Pentapetalae</taxon>
        <taxon>asterids</taxon>
        <taxon>campanulids</taxon>
        <taxon>Asterales</taxon>
        <taxon>Asteraceae</taxon>
        <taxon>Cichorioideae</taxon>
        <taxon>Cichorieae</taxon>
        <taxon>Lactucinae</taxon>
        <taxon>Lactuca</taxon>
    </lineage>
</organism>
<feature type="domain" description="Helitron helicase-like" evidence="1">
    <location>
        <begin position="37"/>
        <end position="104"/>
    </location>
</feature>
<evidence type="ECO:0000259" key="1">
    <source>
        <dbReference type="Pfam" id="PF14214"/>
    </source>
</evidence>
<gene>
    <name evidence="2" type="ORF">LSAT_V11C300102550</name>
</gene>
<keyword evidence="3" id="KW-1185">Reference proteome</keyword>
<dbReference type="Pfam" id="PF14214">
    <property type="entry name" value="Helitron_like_N"/>
    <property type="match status" value="1"/>
</dbReference>
<comment type="caution">
    <text evidence="2">The sequence shown here is derived from an EMBL/GenBank/DDBJ whole genome shotgun (WGS) entry which is preliminary data.</text>
</comment>
<evidence type="ECO:0000313" key="3">
    <source>
        <dbReference type="Proteomes" id="UP000235145"/>
    </source>
</evidence>
<name>A0A9R1W2C1_LACSA</name>
<sequence length="127" mass="14849">MLLFPYAEDGFRLDILYRGVEEPDSKGQITPTMREFFGYRIQYRTNEISLILRSRKLFQQFLVDSYTMVENKRLNYIRFNQPTLHVALYGDLVEAAQEGTEDASVMGTVLLFRLLLRVTSIKCNIIN</sequence>